<dbReference type="Proteomes" id="UP001157911">
    <property type="component" value="Unassembled WGS sequence"/>
</dbReference>
<keyword evidence="2" id="KW-1185">Reference proteome</keyword>
<comment type="caution">
    <text evidence="1">The sequence shown here is derived from an EMBL/GenBank/DDBJ whole genome shotgun (WGS) entry which is preliminary data.</text>
</comment>
<accession>A0ABY1NGS0</accession>
<sequence length="233" mass="27195">MTEIERMDAIIKNLQLCLTSEKGSGYDKCSPVRHEWKKLSLKKECIDEITELVFNVLPLPVKFCYGLSCCGWDAPITIADHRWKSVSWEMELKNKFLDFLRTLVENTFVSFEEIKIYNGEGGNYERRETVKKVYLPICEIIKRLKDSQQKFDCLVDALDVLELLDFPYEEQYSYCSVPGGVVSEKYTKTIGEEIYKQASQTKLELDKLLEKSSSAQKLFLLELYKQRKHSKLK</sequence>
<proteinExistence type="predicted"/>
<dbReference type="EMBL" id="FXUB01000001">
    <property type="protein sequence ID" value="SMP09029.1"/>
    <property type="molecule type" value="Genomic_DNA"/>
</dbReference>
<dbReference type="RefSeq" id="WP_283400174.1">
    <property type="nucleotide sequence ID" value="NZ_FXUB01000001.1"/>
</dbReference>
<gene>
    <name evidence="1" type="ORF">SAMN06265339_0684</name>
</gene>
<evidence type="ECO:0000313" key="2">
    <source>
        <dbReference type="Proteomes" id="UP001157911"/>
    </source>
</evidence>
<organism evidence="1 2">
    <name type="scientific">Desulfurobacterium pacificum</name>
    <dbReference type="NCBI Taxonomy" id="240166"/>
    <lineage>
        <taxon>Bacteria</taxon>
        <taxon>Pseudomonadati</taxon>
        <taxon>Aquificota</taxon>
        <taxon>Aquificia</taxon>
        <taxon>Desulfurobacteriales</taxon>
        <taxon>Desulfurobacteriaceae</taxon>
        <taxon>Desulfurobacterium</taxon>
    </lineage>
</organism>
<protein>
    <submittedName>
        <fullName evidence="1">Uncharacterized protein</fullName>
    </submittedName>
</protein>
<reference evidence="1 2" key="1">
    <citation type="submission" date="2017-05" db="EMBL/GenBank/DDBJ databases">
        <authorList>
            <person name="Varghese N."/>
            <person name="Submissions S."/>
        </authorList>
    </citation>
    <scope>NUCLEOTIDE SEQUENCE [LARGE SCALE GENOMIC DNA]</scope>
    <source>
        <strain evidence="1 2">DSM 15522</strain>
    </source>
</reference>
<name>A0ABY1NGS0_9BACT</name>
<evidence type="ECO:0000313" key="1">
    <source>
        <dbReference type="EMBL" id="SMP09029.1"/>
    </source>
</evidence>